<feature type="region of interest" description="Disordered" evidence="2">
    <location>
        <begin position="261"/>
        <end position="336"/>
    </location>
</feature>
<keyword evidence="1" id="KW-0010">Activator</keyword>
<evidence type="ECO:0000256" key="2">
    <source>
        <dbReference type="SAM" id="MobiDB-lite"/>
    </source>
</evidence>
<feature type="compositionally biased region" description="Low complexity" evidence="2">
    <location>
        <begin position="315"/>
        <end position="336"/>
    </location>
</feature>
<dbReference type="VEuPathDB" id="FungiDB:SAPIO_CDS2784"/>
<reference evidence="3 4" key="1">
    <citation type="journal article" date="2014" name="Genome Announc.">
        <title>Draft genome sequence of the pathogenic fungus Scedosporium apiospermum.</title>
        <authorList>
            <person name="Vandeputte P."/>
            <person name="Ghamrawi S."/>
            <person name="Rechenmann M."/>
            <person name="Iltis A."/>
            <person name="Giraud S."/>
            <person name="Fleury M."/>
            <person name="Thornton C."/>
            <person name="Delhaes L."/>
            <person name="Meyer W."/>
            <person name="Papon N."/>
            <person name="Bouchara J.P."/>
        </authorList>
    </citation>
    <scope>NUCLEOTIDE SEQUENCE [LARGE SCALE GENOMIC DNA]</scope>
    <source>
        <strain evidence="3 4">IHEM 14462</strain>
    </source>
</reference>
<dbReference type="KEGG" id="sapo:SAPIO_CDS2784"/>
<feature type="compositionally biased region" description="Acidic residues" evidence="2">
    <location>
        <begin position="286"/>
        <end position="297"/>
    </location>
</feature>
<evidence type="ECO:0000313" key="3">
    <source>
        <dbReference type="EMBL" id="KEZ44701.1"/>
    </source>
</evidence>
<comment type="caution">
    <text evidence="3">The sequence shown here is derived from an EMBL/GenBank/DDBJ whole genome shotgun (WGS) entry which is preliminary data.</text>
</comment>
<dbReference type="RefSeq" id="XP_016644500.1">
    <property type="nucleotide sequence ID" value="XM_016785718.1"/>
</dbReference>
<proteinExistence type="inferred from homology"/>
<comment type="subunit">
    <text evidence="1">Component of the Mediator complex.</text>
</comment>
<dbReference type="GeneID" id="27721856"/>
<keyword evidence="1" id="KW-0539">Nucleus</keyword>
<comment type="function">
    <text evidence="1">Component of the Mediator complex, a coactivator involved in the regulated transcription of nearly all RNA polymerase II-dependent genes. Mediator functions as a bridge to convey information from gene-specific regulatory proteins to the basal RNA polymerase II transcription machinery. Mediator is recruited to promoters by direct interactions with regulatory proteins and serves as a scaffold for the assembly of a functional preinitiation complex with RNA polymerase II and the general transcription factors.</text>
</comment>
<dbReference type="OrthoDB" id="5348092at2759"/>
<dbReference type="Pfam" id="PF09637">
    <property type="entry name" value="Med18"/>
    <property type="match status" value="1"/>
</dbReference>
<keyword evidence="4" id="KW-1185">Reference proteome</keyword>
<dbReference type="HOGENOM" id="CLU_042562_1_0_1"/>
<protein>
    <recommendedName>
        <fullName evidence="1">Mediator of RNA polymerase II transcription subunit 18</fullName>
    </recommendedName>
    <alternativeName>
        <fullName evidence="1">Mediator complex subunit 18</fullName>
    </alternativeName>
</protein>
<keyword evidence="1" id="KW-0804">Transcription</keyword>
<dbReference type="AlphaFoldDB" id="A0A084GBI9"/>
<comment type="subcellular location">
    <subcellularLocation>
        <location evidence="1">Nucleus</location>
    </subcellularLocation>
</comment>
<accession>A0A084GBI9</accession>
<dbReference type="Gene3D" id="2.40.320.10">
    <property type="entry name" value="Hypothetical Protein Pfu-838710-001"/>
    <property type="match status" value="1"/>
</dbReference>
<dbReference type="OMA" id="MHEIFLT"/>
<feature type="compositionally biased region" description="Basic and acidic residues" evidence="2">
    <location>
        <begin position="273"/>
        <end position="285"/>
    </location>
</feature>
<dbReference type="EMBL" id="JOWA01000087">
    <property type="protein sequence ID" value="KEZ44701.1"/>
    <property type="molecule type" value="Genomic_DNA"/>
</dbReference>
<dbReference type="Proteomes" id="UP000028545">
    <property type="component" value="Unassembled WGS sequence"/>
</dbReference>
<evidence type="ECO:0000256" key="1">
    <source>
        <dbReference type="RuleBase" id="RU364150"/>
    </source>
</evidence>
<keyword evidence="1" id="KW-0805">Transcription regulation</keyword>
<dbReference type="InterPro" id="IPR019095">
    <property type="entry name" value="Mediator_Med18"/>
</dbReference>
<dbReference type="GO" id="GO:0003712">
    <property type="term" value="F:transcription coregulator activity"/>
    <property type="evidence" value="ECO:0007669"/>
    <property type="project" value="InterPro"/>
</dbReference>
<name>A0A084GBI9_PSEDA</name>
<sequence length="336" mass="37717">MYELSLLAIVAEKDVPRACNVLSGLCAQEPWESIHHVHFFRGPGRPSGMSNPSPTPTQQQKDIPALWKELDQALSRQSYHMQVRYEVSRGDFGSGNTVDFNAAPGVLRWTDFPEPPAIVASQEKGLITQRKKIEIWGQKNLYNVLMGKQYRLVSDQIEHSYQFFRDEVEFSLHSYSYTQPLPQHPAAIHPANPLPPWDSLVNVDDTHHWMLQVKLHVIQDNKPDEVRKAQEQLIGIKKELEGIFLFEVVDRGYYDSRVPLENATGDGLTPEGGGDKIPGDSLKKDDDDDDDDDVSDEEFLRRLDGVPSLDEGDWSAASVALTSTDDTSTTDDSSAS</sequence>
<dbReference type="GO" id="GO:0006357">
    <property type="term" value="P:regulation of transcription by RNA polymerase II"/>
    <property type="evidence" value="ECO:0007669"/>
    <property type="project" value="InterPro"/>
</dbReference>
<dbReference type="GO" id="GO:0016592">
    <property type="term" value="C:mediator complex"/>
    <property type="evidence" value="ECO:0007669"/>
    <property type="project" value="InterPro"/>
</dbReference>
<organism evidence="3 4">
    <name type="scientific">Pseudallescheria apiosperma</name>
    <name type="common">Scedosporium apiospermum</name>
    <dbReference type="NCBI Taxonomy" id="563466"/>
    <lineage>
        <taxon>Eukaryota</taxon>
        <taxon>Fungi</taxon>
        <taxon>Dikarya</taxon>
        <taxon>Ascomycota</taxon>
        <taxon>Pezizomycotina</taxon>
        <taxon>Sordariomycetes</taxon>
        <taxon>Hypocreomycetidae</taxon>
        <taxon>Microascales</taxon>
        <taxon>Microascaceae</taxon>
        <taxon>Scedosporium</taxon>
    </lineage>
</organism>
<evidence type="ECO:0000313" key="4">
    <source>
        <dbReference type="Proteomes" id="UP000028545"/>
    </source>
</evidence>
<gene>
    <name evidence="1" type="primary">MED18</name>
    <name evidence="3" type="ORF">SAPIO_CDS2784</name>
</gene>
<comment type="similarity">
    <text evidence="1">Belongs to the Mediator complex subunit 18 family.</text>
</comment>